<dbReference type="AlphaFoldDB" id="A0AA86UZN0"/>
<sequence>MSVLMRRENTLIIEPGSDISKIQIINFILLPNSKKHFEGPPLYNILTYSFAEPKDRPFYLIKNEFDTKDSYQIEQFQKEMKRRIIGCNGQQVISVCAGICDFCYTGFNPAYKNIFYPCQLKQIPTIKSIYEIEIQLLMNLEYLEIISNEKYLLIHIQAKLYHFNSSYQIHIQHTNCKH</sequence>
<name>A0AA86UZN0_9EUKA</name>
<dbReference type="Proteomes" id="UP001642409">
    <property type="component" value="Unassembled WGS sequence"/>
</dbReference>
<keyword evidence="3" id="KW-1185">Reference proteome</keyword>
<evidence type="ECO:0000313" key="1">
    <source>
        <dbReference type="EMBL" id="CAI9978655.1"/>
    </source>
</evidence>
<reference evidence="1" key="1">
    <citation type="submission" date="2023-06" db="EMBL/GenBank/DDBJ databases">
        <authorList>
            <person name="Kurt Z."/>
        </authorList>
    </citation>
    <scope>NUCLEOTIDE SEQUENCE</scope>
</reference>
<accession>A0AA86UZN0</accession>
<dbReference type="EMBL" id="CATOUU010001186">
    <property type="protein sequence ID" value="CAI9978655.1"/>
    <property type="molecule type" value="Genomic_DNA"/>
</dbReference>
<proteinExistence type="predicted"/>
<organism evidence="1">
    <name type="scientific">Hexamita inflata</name>
    <dbReference type="NCBI Taxonomy" id="28002"/>
    <lineage>
        <taxon>Eukaryota</taxon>
        <taxon>Metamonada</taxon>
        <taxon>Diplomonadida</taxon>
        <taxon>Hexamitidae</taxon>
        <taxon>Hexamitinae</taxon>
        <taxon>Hexamita</taxon>
    </lineage>
</organism>
<protein>
    <submittedName>
        <fullName evidence="1">Uncharacterized protein</fullName>
    </submittedName>
</protein>
<dbReference type="EMBL" id="CAXDID020000017">
    <property type="protein sequence ID" value="CAL5984369.1"/>
    <property type="molecule type" value="Genomic_DNA"/>
</dbReference>
<evidence type="ECO:0000313" key="2">
    <source>
        <dbReference type="EMBL" id="CAL5984369.1"/>
    </source>
</evidence>
<evidence type="ECO:0000313" key="3">
    <source>
        <dbReference type="Proteomes" id="UP001642409"/>
    </source>
</evidence>
<gene>
    <name evidence="1" type="ORF">HINF_LOCUS66300</name>
    <name evidence="2" type="ORF">HINF_LOCUS8065</name>
</gene>
<reference evidence="2 3" key="2">
    <citation type="submission" date="2024-07" db="EMBL/GenBank/DDBJ databases">
        <authorList>
            <person name="Akdeniz Z."/>
        </authorList>
    </citation>
    <scope>NUCLEOTIDE SEQUENCE [LARGE SCALE GENOMIC DNA]</scope>
</reference>
<comment type="caution">
    <text evidence="1">The sequence shown here is derived from an EMBL/GenBank/DDBJ whole genome shotgun (WGS) entry which is preliminary data.</text>
</comment>